<feature type="coiled-coil region" evidence="9">
    <location>
        <begin position="145"/>
        <end position="203"/>
    </location>
</feature>
<evidence type="ECO:0000256" key="3">
    <source>
        <dbReference type="ARBA" id="ARBA00022448"/>
    </source>
</evidence>
<evidence type="ECO:0000256" key="6">
    <source>
        <dbReference type="ARBA" id="ARBA00022692"/>
    </source>
</evidence>
<dbReference type="GO" id="GO:1990961">
    <property type="term" value="P:xenobiotic detoxification by transmembrane export across the plasma membrane"/>
    <property type="evidence" value="ECO:0007669"/>
    <property type="project" value="UniProtKB-ARBA"/>
</dbReference>
<evidence type="ECO:0000256" key="5">
    <source>
        <dbReference type="ARBA" id="ARBA00022519"/>
    </source>
</evidence>
<evidence type="ECO:0000256" key="1">
    <source>
        <dbReference type="ARBA" id="ARBA00004383"/>
    </source>
</evidence>
<evidence type="ECO:0000256" key="4">
    <source>
        <dbReference type="ARBA" id="ARBA00022475"/>
    </source>
</evidence>
<keyword evidence="4" id="KW-1003">Cell membrane</keyword>
<keyword evidence="8 10" id="KW-0472">Membrane</keyword>
<dbReference type="Gene3D" id="2.40.30.170">
    <property type="match status" value="1"/>
</dbReference>
<keyword evidence="3" id="KW-0813">Transport</keyword>
<organism evidence="13 14">
    <name type="scientific">Pseudomonas syringae pv. daphniphylli</name>
    <dbReference type="NCBI Taxonomy" id="264455"/>
    <lineage>
        <taxon>Bacteria</taxon>
        <taxon>Pseudomonadati</taxon>
        <taxon>Pseudomonadota</taxon>
        <taxon>Gammaproteobacteria</taxon>
        <taxon>Pseudomonadales</taxon>
        <taxon>Pseudomonadaceae</taxon>
        <taxon>Pseudomonas</taxon>
        <taxon>Pseudomonas syringae</taxon>
    </lineage>
</organism>
<evidence type="ECO:0000259" key="11">
    <source>
        <dbReference type="Pfam" id="PF25885"/>
    </source>
</evidence>
<feature type="domain" description="Multidrug export protein EmrA/FarA alpha-helical hairpin" evidence="11">
    <location>
        <begin position="119"/>
        <end position="238"/>
    </location>
</feature>
<keyword evidence="5" id="KW-0997">Cell inner membrane</keyword>
<evidence type="ECO:0000256" key="2">
    <source>
        <dbReference type="ARBA" id="ARBA00009477"/>
    </source>
</evidence>
<dbReference type="SUPFAM" id="SSF111369">
    <property type="entry name" value="HlyD-like secretion proteins"/>
    <property type="match status" value="1"/>
</dbReference>
<evidence type="ECO:0000256" key="8">
    <source>
        <dbReference type="ARBA" id="ARBA00023136"/>
    </source>
</evidence>
<feature type="transmembrane region" description="Helical" evidence="10">
    <location>
        <begin position="45"/>
        <end position="65"/>
    </location>
</feature>
<keyword evidence="6 10" id="KW-0812">Transmembrane</keyword>
<dbReference type="Pfam" id="PF25963">
    <property type="entry name" value="Beta-barrel_AAEA"/>
    <property type="match status" value="1"/>
</dbReference>
<dbReference type="Gene3D" id="1.10.287.470">
    <property type="entry name" value="Helix hairpin bin"/>
    <property type="match status" value="1"/>
</dbReference>
<evidence type="ECO:0000256" key="10">
    <source>
        <dbReference type="SAM" id="Phobius"/>
    </source>
</evidence>
<evidence type="ECO:0000259" key="12">
    <source>
        <dbReference type="Pfam" id="PF25963"/>
    </source>
</evidence>
<gene>
    <name evidence="13" type="ORF">ALO73_00789</name>
</gene>
<dbReference type="FunFam" id="2.40.30.170:FF:000003">
    <property type="entry name" value="Multidrug resistance protein A"/>
    <property type="match status" value="1"/>
</dbReference>
<evidence type="ECO:0000256" key="9">
    <source>
        <dbReference type="SAM" id="Coils"/>
    </source>
</evidence>
<dbReference type="AlphaFoldDB" id="A0A9X0H0S3"/>
<reference evidence="13 14" key="1">
    <citation type="submission" date="2015-09" db="EMBL/GenBank/DDBJ databases">
        <title>Genome announcement of multiple Pseudomonas syringae strains.</title>
        <authorList>
            <person name="Thakur S."/>
            <person name="Wang P.W."/>
            <person name="Gong Y."/>
            <person name="Weir B.S."/>
            <person name="Guttman D.S."/>
        </authorList>
    </citation>
    <scope>NUCLEOTIDE SEQUENCE [LARGE SCALE GENOMIC DNA]</scope>
    <source>
        <strain evidence="13 14">ICMP9757</strain>
    </source>
</reference>
<evidence type="ECO:0000313" key="13">
    <source>
        <dbReference type="EMBL" id="KPX07769.1"/>
    </source>
</evidence>
<dbReference type="InterPro" id="IPR050739">
    <property type="entry name" value="MFP"/>
</dbReference>
<evidence type="ECO:0000256" key="7">
    <source>
        <dbReference type="ARBA" id="ARBA00022989"/>
    </source>
</evidence>
<dbReference type="PANTHER" id="PTHR30386">
    <property type="entry name" value="MEMBRANE FUSION SUBUNIT OF EMRAB-TOLC MULTIDRUG EFFLUX PUMP"/>
    <property type="match status" value="1"/>
</dbReference>
<feature type="domain" description="p-hydroxybenzoic acid efflux pump subunit AaeA-like beta-barrel" evidence="12">
    <location>
        <begin position="276"/>
        <end position="368"/>
    </location>
</feature>
<comment type="caution">
    <text evidence="13">The sequence shown here is derived from an EMBL/GenBank/DDBJ whole genome shotgun (WGS) entry which is preliminary data.</text>
</comment>
<dbReference type="GO" id="GO:0015721">
    <property type="term" value="P:bile acid and bile salt transport"/>
    <property type="evidence" value="ECO:0007669"/>
    <property type="project" value="UniProtKB-ARBA"/>
</dbReference>
<dbReference type="InterPro" id="IPR058633">
    <property type="entry name" value="EmrA/FarA_HH"/>
</dbReference>
<comment type="subcellular location">
    <subcellularLocation>
        <location evidence="1">Cell inner membrane</location>
        <topology evidence="1">Single-pass membrane protein</topology>
        <orientation evidence="1">Periplasmic side</orientation>
    </subcellularLocation>
</comment>
<dbReference type="Pfam" id="PF25885">
    <property type="entry name" value="HH_EMRA"/>
    <property type="match status" value="1"/>
</dbReference>
<comment type="similarity">
    <text evidence="2">Belongs to the membrane fusion protein (MFP) (TC 8.A.1) family.</text>
</comment>
<dbReference type="PANTHER" id="PTHR30386:SF19">
    <property type="entry name" value="MULTIDRUG EXPORT PROTEIN EMRA-RELATED"/>
    <property type="match status" value="1"/>
</dbReference>
<accession>A0A9X0H0S3</accession>
<name>A0A9X0H0S3_PSESX</name>
<dbReference type="EMBL" id="LJQF01000356">
    <property type="protein sequence ID" value="KPX07769.1"/>
    <property type="molecule type" value="Genomic_DNA"/>
</dbReference>
<sequence length="380" mass="40819">MLCACRSFLSRRFADKKVTAMATAATENTSAPSSQQTPKPGKRKFLLIGLAVIVVILGLAIWAWYEFYGQWSEETDDAYVNGNVVEITPLVTGTVISIGADDGDLVHEGQVLLKFDPSDAEVSLQSAEANLGKVVRQVRGLYSNVDGMKAQLAAQRTAVQTAQENYNRRRSLAAGGAISQEELSHSRDSLTSAQSELNNIQQQLSTSVALVDDTVVSSHPDVKAAASQLRQAFLANARSTLVAPVTGYVAKRSVQLGQRIQPGTATMAVIPLDQLWIDANFKETQLGKMRIGQPVEISSDLYGSDVKYSGTIDSLGAGTGSAFALLPAQNATGNWIKIVQRVPVRVHINPEELAKHPLRIGLSTTVEVNLHDQSGPVLAQ</sequence>
<keyword evidence="7 10" id="KW-1133">Transmembrane helix</keyword>
<dbReference type="GO" id="GO:0005886">
    <property type="term" value="C:plasma membrane"/>
    <property type="evidence" value="ECO:0007669"/>
    <property type="project" value="UniProtKB-SubCell"/>
</dbReference>
<keyword evidence="9" id="KW-0175">Coiled coil</keyword>
<protein>
    <submittedName>
        <fullName evidence="13">Multidrug resistance protein</fullName>
    </submittedName>
</protein>
<dbReference type="Proteomes" id="UP000050345">
    <property type="component" value="Unassembled WGS sequence"/>
</dbReference>
<dbReference type="GO" id="GO:0046677">
    <property type="term" value="P:response to antibiotic"/>
    <property type="evidence" value="ECO:0007669"/>
    <property type="project" value="UniProtKB-ARBA"/>
</dbReference>
<proteinExistence type="inferred from homology"/>
<evidence type="ECO:0000313" key="14">
    <source>
        <dbReference type="Proteomes" id="UP000050345"/>
    </source>
</evidence>
<dbReference type="InterPro" id="IPR058634">
    <property type="entry name" value="AaeA-lik-b-barrel"/>
</dbReference>